<protein>
    <submittedName>
        <fullName evidence="5">40S ribosomal protein S30</fullName>
    </submittedName>
</protein>
<evidence type="ECO:0000256" key="1">
    <source>
        <dbReference type="ARBA" id="ARBA00022980"/>
    </source>
</evidence>
<dbReference type="GO" id="GO:0003735">
    <property type="term" value="F:structural constituent of ribosome"/>
    <property type="evidence" value="ECO:0007669"/>
    <property type="project" value="InterPro"/>
</dbReference>
<accession>A0AA35QVB7</accession>
<sequence length="134" mass="14305">MPQIFVQGLTLHTLEVSLETTVAAVKGVLAAAEGVSIGDQVVTYAGVPLEDECLLLEAVPEQGTLSLSARVVGGKVHGSLARAGKVRGQTPKVDPQEKKKKKTGRAKRRMQYNRRFVNVVATFGKKRGPNSNAP</sequence>
<evidence type="ECO:0000256" key="3">
    <source>
        <dbReference type="SAM" id="MobiDB-lite"/>
    </source>
</evidence>
<keyword evidence="2" id="KW-0687">Ribonucleoprotein</keyword>
<dbReference type="Proteomes" id="UP001174909">
    <property type="component" value="Unassembled WGS sequence"/>
</dbReference>
<dbReference type="InterPro" id="IPR006846">
    <property type="entry name" value="Ribosomal_eS30"/>
</dbReference>
<comment type="caution">
    <text evidence="5">The sequence shown here is derived from an EMBL/GenBank/DDBJ whole genome shotgun (WGS) entry which is preliminary data.</text>
</comment>
<dbReference type="EMBL" id="CASHTH010000190">
    <property type="protein sequence ID" value="CAI7993555.1"/>
    <property type="molecule type" value="Genomic_DNA"/>
</dbReference>
<dbReference type="Pfam" id="PF04758">
    <property type="entry name" value="Ribosomal_S30"/>
    <property type="match status" value="1"/>
</dbReference>
<name>A0AA35QVB7_GEOBA</name>
<evidence type="ECO:0000256" key="2">
    <source>
        <dbReference type="ARBA" id="ARBA00023274"/>
    </source>
</evidence>
<dbReference type="AlphaFoldDB" id="A0AA35QVB7"/>
<gene>
    <name evidence="5" type="ORF">GBAR_LOCUS1275</name>
</gene>
<proteinExistence type="predicted"/>
<evidence type="ECO:0000313" key="5">
    <source>
        <dbReference type="EMBL" id="CAI7993555.1"/>
    </source>
</evidence>
<dbReference type="SUPFAM" id="SSF54236">
    <property type="entry name" value="Ubiquitin-like"/>
    <property type="match status" value="1"/>
</dbReference>
<dbReference type="Pfam" id="PF00240">
    <property type="entry name" value="ubiquitin"/>
    <property type="match status" value="1"/>
</dbReference>
<dbReference type="Gene3D" id="3.10.20.90">
    <property type="entry name" value="Phosphatidylinositol 3-kinase Catalytic Subunit, Chain A, domain 1"/>
    <property type="match status" value="1"/>
</dbReference>
<evidence type="ECO:0000259" key="4">
    <source>
        <dbReference type="PROSITE" id="PS50053"/>
    </source>
</evidence>
<reference evidence="5" key="1">
    <citation type="submission" date="2023-03" db="EMBL/GenBank/DDBJ databases">
        <authorList>
            <person name="Steffen K."/>
            <person name="Cardenas P."/>
        </authorList>
    </citation>
    <scope>NUCLEOTIDE SEQUENCE</scope>
</reference>
<dbReference type="SMART" id="SM00213">
    <property type="entry name" value="UBQ"/>
    <property type="match status" value="1"/>
</dbReference>
<dbReference type="PROSITE" id="PS50053">
    <property type="entry name" value="UBIQUITIN_2"/>
    <property type="match status" value="1"/>
</dbReference>
<feature type="compositionally biased region" description="Basic residues" evidence="3">
    <location>
        <begin position="98"/>
        <end position="110"/>
    </location>
</feature>
<feature type="domain" description="Ubiquitin-like" evidence="4">
    <location>
        <begin position="2"/>
        <end position="74"/>
    </location>
</feature>
<dbReference type="GO" id="GO:0006412">
    <property type="term" value="P:translation"/>
    <property type="evidence" value="ECO:0007669"/>
    <property type="project" value="InterPro"/>
</dbReference>
<feature type="region of interest" description="Disordered" evidence="3">
    <location>
        <begin position="81"/>
        <end position="110"/>
    </location>
</feature>
<evidence type="ECO:0000313" key="6">
    <source>
        <dbReference type="Proteomes" id="UP001174909"/>
    </source>
</evidence>
<organism evidence="5 6">
    <name type="scientific">Geodia barretti</name>
    <name type="common">Barrett's horny sponge</name>
    <dbReference type="NCBI Taxonomy" id="519541"/>
    <lineage>
        <taxon>Eukaryota</taxon>
        <taxon>Metazoa</taxon>
        <taxon>Porifera</taxon>
        <taxon>Demospongiae</taxon>
        <taxon>Heteroscleromorpha</taxon>
        <taxon>Tetractinellida</taxon>
        <taxon>Astrophorina</taxon>
        <taxon>Geodiidae</taxon>
        <taxon>Geodia</taxon>
    </lineage>
</organism>
<dbReference type="GO" id="GO:0022627">
    <property type="term" value="C:cytosolic small ribosomal subunit"/>
    <property type="evidence" value="ECO:0007669"/>
    <property type="project" value="TreeGrafter"/>
</dbReference>
<dbReference type="PANTHER" id="PTHR12650:SF15">
    <property type="entry name" value="RIBOSOMAL PROTEIN S30, ISOFORM A"/>
    <property type="match status" value="1"/>
</dbReference>
<keyword evidence="1 5" id="KW-0689">Ribosomal protein</keyword>
<keyword evidence="6" id="KW-1185">Reference proteome</keyword>
<dbReference type="InterPro" id="IPR000626">
    <property type="entry name" value="Ubiquitin-like_dom"/>
</dbReference>
<dbReference type="PANTHER" id="PTHR12650">
    <property type="entry name" value="40S RIBOSOMAL PROTEIN S30/UBIQUITIN-LIKE PROTEIN FUBI"/>
    <property type="match status" value="1"/>
</dbReference>
<dbReference type="InterPro" id="IPR029071">
    <property type="entry name" value="Ubiquitin-like_domsf"/>
</dbReference>